<evidence type="ECO:0000313" key="2">
    <source>
        <dbReference type="EMBL" id="RDB27376.1"/>
    </source>
</evidence>
<keyword evidence="3" id="KW-1185">Reference proteome</keyword>
<evidence type="ECO:0000259" key="1">
    <source>
        <dbReference type="Pfam" id="PF12937"/>
    </source>
</evidence>
<dbReference type="SUPFAM" id="SSF52047">
    <property type="entry name" value="RNI-like"/>
    <property type="match status" value="1"/>
</dbReference>
<dbReference type="EMBL" id="LUEZ02000017">
    <property type="protein sequence ID" value="RDB27376.1"/>
    <property type="molecule type" value="Genomic_DNA"/>
</dbReference>
<protein>
    <recommendedName>
        <fullName evidence="1">F-box domain-containing protein</fullName>
    </recommendedName>
</protein>
<comment type="caution">
    <text evidence="2">The sequence shown here is derived from an EMBL/GenBank/DDBJ whole genome shotgun (WGS) entry which is preliminary data.</text>
</comment>
<dbReference type="OrthoDB" id="3209295at2759"/>
<reference evidence="2" key="1">
    <citation type="submission" date="2018-04" db="EMBL/GenBank/DDBJ databases">
        <title>Whole genome sequencing of Hypsizygus marmoreus.</title>
        <authorList>
            <person name="Choi I.-G."/>
            <person name="Min B."/>
            <person name="Kim J.-G."/>
            <person name="Kim S."/>
            <person name="Oh Y.-L."/>
            <person name="Kong W.-S."/>
            <person name="Park H."/>
            <person name="Jeong J."/>
            <person name="Song E.-S."/>
        </authorList>
    </citation>
    <scope>NUCLEOTIDE SEQUENCE [LARGE SCALE GENOMIC DNA]</scope>
    <source>
        <strain evidence="2">51987-8</strain>
    </source>
</reference>
<dbReference type="Gene3D" id="3.80.10.10">
    <property type="entry name" value="Ribonuclease Inhibitor"/>
    <property type="match status" value="1"/>
</dbReference>
<accession>A0A369K8Y4</accession>
<sequence>MIVDDLKAQRSTAVAQADRIRTAFAPHKRLPPELLSAIFVYTLDPNQPLTFPMKPNKSWPWPLRAVCSRWRQIAISDRRLWTSMAFSVEKWSQDLSVRLLCAHLCTIGPCKSFPTRLAIEVGGSLDHRVCCNQPHDLVAFPSKLKDLSLSLPLPYLNAFLASDSSEYNYAFLESLSIDCRPHRMRGSWADWDDDTVSQFVDSFYTSELFGGMLNLRKLKIKFFRFFSPIPLCLMEPLSPWDQLIELDLGGMRQRSMMAVNILRRCERLESCRLWICDDSESMEIEEFALLHLRFLEVTGHSPGDLFFTQLIAPSLVELRVCVTTDEHDLIDILSMIRRSGSSLRVFGYITNDGVIAMVSGIEEFLELTPSLVEFDSFTILPQASLDKLSQFELWPFLEVWRCGVAFSGIDAFVDAIKARLANTVGGSNKLRDVWGRIPSGSDSDDVRVEAGLKRMENFPGTYGLGFKLAEDPIGENSPSGSISFVAFSTCLGSFCISGSNGFPLILFCKRYEQPWVDPLTFRINERIEISRQEIAAAVPQALSTLP</sequence>
<dbReference type="Gene3D" id="1.20.1280.50">
    <property type="match status" value="1"/>
</dbReference>
<proteinExistence type="predicted"/>
<organism evidence="2 3">
    <name type="scientific">Hypsizygus marmoreus</name>
    <name type="common">White beech mushroom</name>
    <name type="synonym">Agaricus marmoreus</name>
    <dbReference type="NCBI Taxonomy" id="39966"/>
    <lineage>
        <taxon>Eukaryota</taxon>
        <taxon>Fungi</taxon>
        <taxon>Dikarya</taxon>
        <taxon>Basidiomycota</taxon>
        <taxon>Agaricomycotina</taxon>
        <taxon>Agaricomycetes</taxon>
        <taxon>Agaricomycetidae</taxon>
        <taxon>Agaricales</taxon>
        <taxon>Tricholomatineae</taxon>
        <taxon>Lyophyllaceae</taxon>
        <taxon>Hypsizygus</taxon>
    </lineage>
</organism>
<dbReference type="AlphaFoldDB" id="A0A369K8Y4"/>
<dbReference type="Proteomes" id="UP000076154">
    <property type="component" value="Unassembled WGS sequence"/>
</dbReference>
<gene>
    <name evidence="2" type="ORF">Hypma_004522</name>
</gene>
<evidence type="ECO:0000313" key="3">
    <source>
        <dbReference type="Proteomes" id="UP000076154"/>
    </source>
</evidence>
<name>A0A369K8Y4_HYPMA</name>
<dbReference type="InterPro" id="IPR032675">
    <property type="entry name" value="LRR_dom_sf"/>
</dbReference>
<feature type="domain" description="F-box" evidence="1">
    <location>
        <begin position="29"/>
        <end position="86"/>
    </location>
</feature>
<dbReference type="Pfam" id="PF12937">
    <property type="entry name" value="F-box-like"/>
    <property type="match status" value="1"/>
</dbReference>
<dbReference type="InParanoid" id="A0A369K8Y4"/>
<dbReference type="InterPro" id="IPR001810">
    <property type="entry name" value="F-box_dom"/>
</dbReference>